<keyword evidence="1" id="KW-0560">Oxidoreductase</keyword>
<reference evidence="3" key="1">
    <citation type="submission" date="2018-05" db="EMBL/GenBank/DDBJ databases">
        <authorList>
            <person name="Lanie J.A."/>
            <person name="Ng W.-L."/>
            <person name="Kazmierczak K.M."/>
            <person name="Andrzejewski T.M."/>
            <person name="Davidsen T.M."/>
            <person name="Wayne K.J."/>
            <person name="Tettelin H."/>
            <person name="Glass J.I."/>
            <person name="Rusch D."/>
            <person name="Podicherti R."/>
            <person name="Tsui H.-C.T."/>
            <person name="Winkler M.E."/>
        </authorList>
    </citation>
    <scope>NUCLEOTIDE SEQUENCE</scope>
</reference>
<organism evidence="3">
    <name type="scientific">marine metagenome</name>
    <dbReference type="NCBI Taxonomy" id="408172"/>
    <lineage>
        <taxon>unclassified sequences</taxon>
        <taxon>metagenomes</taxon>
        <taxon>ecological metagenomes</taxon>
    </lineage>
</organism>
<dbReference type="InterPro" id="IPR044043">
    <property type="entry name" value="VanA_C_cat"/>
</dbReference>
<dbReference type="PANTHER" id="PTHR21266">
    <property type="entry name" value="IRON-SULFUR DOMAIN CONTAINING PROTEIN"/>
    <property type="match status" value="1"/>
</dbReference>
<dbReference type="PANTHER" id="PTHR21266:SF60">
    <property type="entry name" value="3-KETOSTEROID-9-ALPHA-MONOOXYGENASE, OXYGENASE COMPONENT"/>
    <property type="match status" value="1"/>
</dbReference>
<sequence length="304" mass="33842">MKLLANPEVCTNAAILDLWHPLAPTSEIQVGVVRELSLLGQAVSCLSTSPDVYRAWRTDPATPVGTASEPTSVTEGLPILDRYGYLWTSLGVPNGDLFDIPEYDEPDRRNIHAATIGVHCSAPRAIENFLDMGHFPYVHTGVLGIEPHTEVVDYDVHIDAETNDLWATQCLFFQPMSATTSTGGAMVGYTYRVPHPYCTLLYKTSPLDESRMDVIGLFVRSVAPDRIEAHMILSVLDDSNTDSFIRRFQQSIFAQDKPILENQNPKLLPLDPRAETPVRSDRLAITYRRWLSDLGVTYGVIPED</sequence>
<dbReference type="InterPro" id="IPR050584">
    <property type="entry name" value="Cholesterol_7-desaturase"/>
</dbReference>
<feature type="domain" description="Vanillate O-demethylase oxygenase-like C-terminal catalytic" evidence="2">
    <location>
        <begin position="118"/>
        <end position="294"/>
    </location>
</feature>
<name>A0A381QXQ7_9ZZZZ</name>
<dbReference type="Pfam" id="PF19112">
    <property type="entry name" value="VanA_C"/>
    <property type="match status" value="1"/>
</dbReference>
<protein>
    <recommendedName>
        <fullName evidence="2">Vanillate O-demethylase oxygenase-like C-terminal catalytic domain-containing protein</fullName>
    </recommendedName>
</protein>
<evidence type="ECO:0000256" key="1">
    <source>
        <dbReference type="ARBA" id="ARBA00023002"/>
    </source>
</evidence>
<gene>
    <name evidence="3" type="ORF">METZ01_LOCUS36804</name>
</gene>
<dbReference type="AlphaFoldDB" id="A0A381QXQ7"/>
<dbReference type="GO" id="GO:0016491">
    <property type="term" value="F:oxidoreductase activity"/>
    <property type="evidence" value="ECO:0007669"/>
    <property type="project" value="UniProtKB-KW"/>
</dbReference>
<proteinExistence type="predicted"/>
<dbReference type="SUPFAM" id="SSF55961">
    <property type="entry name" value="Bet v1-like"/>
    <property type="match status" value="1"/>
</dbReference>
<evidence type="ECO:0000259" key="2">
    <source>
        <dbReference type="Pfam" id="PF19112"/>
    </source>
</evidence>
<evidence type="ECO:0000313" key="3">
    <source>
        <dbReference type="EMBL" id="SUZ83950.1"/>
    </source>
</evidence>
<accession>A0A381QXQ7</accession>
<dbReference type="EMBL" id="UINC01001573">
    <property type="protein sequence ID" value="SUZ83950.1"/>
    <property type="molecule type" value="Genomic_DNA"/>
</dbReference>
<dbReference type="Gene3D" id="3.90.380.10">
    <property type="entry name" value="Naphthalene 1,2-dioxygenase Alpha Subunit, Chain A, domain 1"/>
    <property type="match status" value="1"/>
</dbReference>